<dbReference type="RefSeq" id="WP_010526175.1">
    <property type="nucleotide sequence ID" value="NZ_AFSL01000005.1"/>
</dbReference>
<dbReference type="OrthoDB" id="9811073at2"/>
<proteinExistence type="predicted"/>
<evidence type="ECO:0000313" key="1">
    <source>
        <dbReference type="EMBL" id="SFE15737.1"/>
    </source>
</evidence>
<dbReference type="Pfam" id="PF13177">
    <property type="entry name" value="DNA_pol3_delta2"/>
    <property type="match status" value="1"/>
</dbReference>
<dbReference type="AlphaFoldDB" id="A0A1I1Y831"/>
<dbReference type="InterPro" id="IPR027417">
    <property type="entry name" value="P-loop_NTPase"/>
</dbReference>
<reference evidence="1 2" key="1">
    <citation type="submission" date="2016-10" db="EMBL/GenBank/DDBJ databases">
        <authorList>
            <person name="de Groot N.N."/>
        </authorList>
    </citation>
    <scope>NUCLEOTIDE SEQUENCE [LARGE SCALE GENOMIC DNA]</scope>
    <source>
        <strain evidence="1 2">DSM 19012</strain>
    </source>
</reference>
<dbReference type="eggNOG" id="COG0470">
    <property type="taxonomic scope" value="Bacteria"/>
</dbReference>
<dbReference type="Gene3D" id="3.40.50.300">
    <property type="entry name" value="P-loop containing nucleotide triphosphate hydrolases"/>
    <property type="match status" value="1"/>
</dbReference>
<dbReference type="EMBL" id="FONA01000007">
    <property type="protein sequence ID" value="SFE15737.1"/>
    <property type="molecule type" value="Genomic_DNA"/>
</dbReference>
<gene>
    <name evidence="1" type="ORF">SAMN05444380_107110</name>
</gene>
<sequence>MLFKDVIGQKAIKEHLIAMVRENRISHAQLFTGAEGSGLMPLALAFAQYVNCLNPGPDDACGVCPECKKMSKLAHPDLHFVFPIVNKSSGKPNVCSDFMELWTHFVTQSPYISKNEWSGVLNAEKGQLRIFSREGNEIIRKLSFKAFEGKYKIMIIWQPEKMGGEAANRLLKILEEPPARTLFILVSDYPTEILPTILSRTQQLKIPGIDKDSMVEAIRNIYGVAEEEARNVARIARGSFVVARQILSNSEEKKLLHSLFVSAMRNAYSGNLDAINQWVDDVAAMPKERVKNLLQYCIDFLRESYIANFNIPKLVYATSEENSFIEKFKAFVNDRNVQQMVKEFELAHAHIERNGNVKLVLFDMSMQVSGLFRVTNNLV</sequence>
<organism evidence="1 2">
    <name type="scientific">Thermophagus xiamenensis</name>
    <dbReference type="NCBI Taxonomy" id="385682"/>
    <lineage>
        <taxon>Bacteria</taxon>
        <taxon>Pseudomonadati</taxon>
        <taxon>Bacteroidota</taxon>
        <taxon>Bacteroidia</taxon>
        <taxon>Marinilabiliales</taxon>
        <taxon>Marinilabiliaceae</taxon>
        <taxon>Thermophagus</taxon>
    </lineage>
</organism>
<dbReference type="Proteomes" id="UP000181976">
    <property type="component" value="Unassembled WGS sequence"/>
</dbReference>
<dbReference type="STRING" id="385682.SAMN05444380_107110"/>
<keyword evidence="2" id="KW-1185">Reference proteome</keyword>
<name>A0A1I1Y831_9BACT</name>
<dbReference type="InParanoid" id="A0A1I1Y831"/>
<dbReference type="SUPFAM" id="SSF52540">
    <property type="entry name" value="P-loop containing nucleoside triphosphate hydrolases"/>
    <property type="match status" value="1"/>
</dbReference>
<dbReference type="PANTHER" id="PTHR11669:SF8">
    <property type="entry name" value="DNA POLYMERASE III SUBUNIT DELTA"/>
    <property type="match status" value="1"/>
</dbReference>
<accession>A0A1I1Y831</accession>
<dbReference type="InterPro" id="IPR050238">
    <property type="entry name" value="DNA_Rep/Repair_Clamp_Loader"/>
</dbReference>
<dbReference type="PANTHER" id="PTHR11669">
    <property type="entry name" value="REPLICATION FACTOR C / DNA POLYMERASE III GAMMA-TAU SUBUNIT"/>
    <property type="match status" value="1"/>
</dbReference>
<dbReference type="GO" id="GO:0006261">
    <property type="term" value="P:DNA-templated DNA replication"/>
    <property type="evidence" value="ECO:0007669"/>
    <property type="project" value="TreeGrafter"/>
</dbReference>
<evidence type="ECO:0000313" key="2">
    <source>
        <dbReference type="Proteomes" id="UP000181976"/>
    </source>
</evidence>
<protein>
    <submittedName>
        <fullName evidence="1">DNA polymerase-3 subunit delta</fullName>
    </submittedName>
</protein>